<proteinExistence type="predicted"/>
<feature type="non-terminal residue" evidence="1">
    <location>
        <position position="1"/>
    </location>
</feature>
<accession>A0A813LEF7</accession>
<evidence type="ECO:0000313" key="2">
    <source>
        <dbReference type="Proteomes" id="UP000626109"/>
    </source>
</evidence>
<protein>
    <submittedName>
        <fullName evidence="1">Uncharacterized protein</fullName>
    </submittedName>
</protein>
<gene>
    <name evidence="1" type="ORF">PGLA2088_LOCUS46061</name>
</gene>
<dbReference type="Proteomes" id="UP000626109">
    <property type="component" value="Unassembled WGS sequence"/>
</dbReference>
<reference evidence="1" key="1">
    <citation type="submission" date="2021-02" db="EMBL/GenBank/DDBJ databases">
        <authorList>
            <person name="Dougan E. K."/>
            <person name="Rhodes N."/>
            <person name="Thang M."/>
            <person name="Chan C."/>
        </authorList>
    </citation>
    <scope>NUCLEOTIDE SEQUENCE</scope>
</reference>
<dbReference type="EMBL" id="CAJNNW010036026">
    <property type="protein sequence ID" value="CAE8731569.1"/>
    <property type="molecule type" value="Genomic_DNA"/>
</dbReference>
<evidence type="ECO:0000313" key="1">
    <source>
        <dbReference type="EMBL" id="CAE8731569.1"/>
    </source>
</evidence>
<feature type="non-terminal residue" evidence="1">
    <location>
        <position position="166"/>
    </location>
</feature>
<organism evidence="1 2">
    <name type="scientific">Polarella glacialis</name>
    <name type="common">Dinoflagellate</name>
    <dbReference type="NCBI Taxonomy" id="89957"/>
    <lineage>
        <taxon>Eukaryota</taxon>
        <taxon>Sar</taxon>
        <taxon>Alveolata</taxon>
        <taxon>Dinophyceae</taxon>
        <taxon>Suessiales</taxon>
        <taxon>Suessiaceae</taxon>
        <taxon>Polarella</taxon>
    </lineage>
</organism>
<name>A0A813LEF7_POLGL</name>
<dbReference type="AlphaFoldDB" id="A0A813LEF7"/>
<sequence>SLACPQTSSLPLPHASSSARLQLAPASASAPAAAPFLQLAGNRRRHAGIASCALGALSLRRRRQGDRRTALRSGRQLAELALRSQLAELKVVATRPPQSEAPAEKTQEISPRNGRAHVCTLIYLHGYSGLGSDYLSEESWTCLPWMKGGDLAPGLRTVLPTAPSMR</sequence>
<comment type="caution">
    <text evidence="1">The sequence shown here is derived from an EMBL/GenBank/DDBJ whole genome shotgun (WGS) entry which is preliminary data.</text>
</comment>